<feature type="transmembrane region" description="Helical" evidence="9">
    <location>
        <begin position="6"/>
        <end position="21"/>
    </location>
</feature>
<evidence type="ECO:0000256" key="7">
    <source>
        <dbReference type="ARBA" id="ARBA00023306"/>
    </source>
</evidence>
<evidence type="ECO:0000256" key="4">
    <source>
        <dbReference type="ARBA" id="ARBA00023054"/>
    </source>
</evidence>
<keyword evidence="2 8" id="KW-0812">Transmembrane</keyword>
<keyword evidence="3 8" id="KW-1133">Transmembrane helix</keyword>
<evidence type="ECO:0000256" key="8">
    <source>
        <dbReference type="HAMAP-Rule" id="MF_00728"/>
    </source>
</evidence>
<dbReference type="Proteomes" id="UP000011747">
    <property type="component" value="Unassembled WGS sequence"/>
</dbReference>
<evidence type="ECO:0000256" key="9">
    <source>
        <dbReference type="SAM" id="Phobius"/>
    </source>
</evidence>
<dbReference type="HAMAP" id="MF_00728">
    <property type="entry name" value="EzrA"/>
    <property type="match status" value="1"/>
</dbReference>
<keyword evidence="6 8" id="KW-0717">Septation</keyword>
<protein>
    <recommendedName>
        <fullName evidence="8">Septation ring formation regulator EzrA</fullName>
    </recommendedName>
</protein>
<reference evidence="10 11" key="1">
    <citation type="submission" date="2011-09" db="EMBL/GenBank/DDBJ databases">
        <title>The Genome Sequence of Bacillus smithii 7_3_47FAA.</title>
        <authorList>
            <consortium name="The Broad Institute Genome Sequencing Platform"/>
            <person name="Earl A."/>
            <person name="Ward D."/>
            <person name="Feldgarden M."/>
            <person name="Gevers D."/>
            <person name="Daigneault M."/>
            <person name="Strauss J."/>
            <person name="Allen-Vercoe E."/>
            <person name="Young S.K."/>
            <person name="Zeng Q."/>
            <person name="Gargeya S."/>
            <person name="Fitzgerald M."/>
            <person name="Haas B."/>
            <person name="Abouelleil A."/>
            <person name="Alvarado L."/>
            <person name="Arachchi H.M."/>
            <person name="Berlin A."/>
            <person name="Brown A."/>
            <person name="Chapman S.B."/>
            <person name="Chen Z."/>
            <person name="Dunbar C."/>
            <person name="Freedman E."/>
            <person name="Gearin G."/>
            <person name="Goldberg J."/>
            <person name="Griggs A."/>
            <person name="Gujja S."/>
            <person name="Heiman D."/>
            <person name="Howarth C."/>
            <person name="Larson L."/>
            <person name="Lui A."/>
            <person name="MacDonald P.J.P."/>
            <person name="Montmayeur A."/>
            <person name="Murphy C."/>
            <person name="Neiman D."/>
            <person name="Pearson M."/>
            <person name="Priest M."/>
            <person name="Roberts A."/>
            <person name="Saif S."/>
            <person name="Shea T."/>
            <person name="Shenoy N."/>
            <person name="Sisk P."/>
            <person name="Stolte C."/>
            <person name="Sykes S."/>
            <person name="Wortman J."/>
            <person name="Nusbaum C."/>
            <person name="Birren B."/>
        </authorList>
    </citation>
    <scope>NUCLEOTIDE SEQUENCE [LARGE SCALE GENOMIC DNA]</scope>
    <source>
        <strain evidence="10 11">7_3_47FAA</strain>
    </source>
</reference>
<evidence type="ECO:0000256" key="3">
    <source>
        <dbReference type="ARBA" id="ARBA00022989"/>
    </source>
</evidence>
<comment type="caution">
    <text evidence="10">The sequence shown here is derived from an EMBL/GenBank/DDBJ whole genome shotgun (WGS) entry which is preliminary data.</text>
</comment>
<dbReference type="Pfam" id="PF06160">
    <property type="entry name" value="EzrA"/>
    <property type="match status" value="1"/>
</dbReference>
<feature type="coiled-coil region" evidence="8">
    <location>
        <begin position="256"/>
        <end position="337"/>
    </location>
</feature>
<name>G9QQJ3_9BACI</name>
<keyword evidence="8" id="KW-1003">Cell membrane</keyword>
<dbReference type="InterPro" id="IPR010379">
    <property type="entry name" value="EzrA"/>
</dbReference>
<proteinExistence type="inferred from homology"/>
<dbReference type="GO" id="GO:0000921">
    <property type="term" value="P:septin ring assembly"/>
    <property type="evidence" value="ECO:0007669"/>
    <property type="project" value="InterPro"/>
</dbReference>
<evidence type="ECO:0000256" key="6">
    <source>
        <dbReference type="ARBA" id="ARBA00023210"/>
    </source>
</evidence>
<keyword evidence="11" id="KW-1185">Reference proteome</keyword>
<dbReference type="GO" id="GO:0005940">
    <property type="term" value="C:septin ring"/>
    <property type="evidence" value="ECO:0007669"/>
    <property type="project" value="InterPro"/>
</dbReference>
<dbReference type="EMBL" id="ACWF01000166">
    <property type="protein sequence ID" value="EHL72774.1"/>
    <property type="molecule type" value="Genomic_DNA"/>
</dbReference>
<dbReference type="PATRIC" id="fig|665952.3.peg.3494"/>
<evidence type="ECO:0000256" key="1">
    <source>
        <dbReference type="ARBA" id="ARBA00022618"/>
    </source>
</evidence>
<dbReference type="RefSeq" id="WP_003355665.1">
    <property type="nucleotide sequence ID" value="NZ_JH414764.1"/>
</dbReference>
<dbReference type="GO" id="GO:0000917">
    <property type="term" value="P:division septum assembly"/>
    <property type="evidence" value="ECO:0007669"/>
    <property type="project" value="UniProtKB-KW"/>
</dbReference>
<sequence>MEFVIGTFLLIIIMVTIGFLMKRKKYQVVDQLDKRKIEIMNRPVADELKKVKKLNMTGQTEELFERWRQTWDEIITTELPAIDEKLIDAESCIDKYRFRKAQEIMRQIEESLDSAEEKIDNLLQELNELVGSEEKNRRDMEEIKEKYRSARKRLLAHRHTYGKTAPILEIKLDSLSSQFDQFEELTAEGNYLEARELVLNLKEEMADLLHKMERIPVLIPECTSLLPSQLDELEEGYKEMEKQGYILNHLQLDKEIARIRKELDLYKDLIAKTEVQEVEDSLNETRENIDLLYELLEKEVKAKHDIIQNNNQTFELLQKLKKNNRKLKEETQLVQESYHLVDEQIDVPKKLDKELSLLEKRYEIVSSKIFAKQSAYSLLNDDLMEIRKSIESLQEEQERFAEFLGNLRKDELAARDKLEELRRMIHESHRKVAKSNVPGLPDSYKSLMEDASERINEVIQCLQMKPLNMNQVQDKLELAVEAVEVLNQKTDELIEQVFLAEKVIQYGNRYRSQYPNVREKLIEAEKAFRNYEFSEALEQAAAAVEKVDPQFLKKLSDLLNMDGKD</sequence>
<keyword evidence="5 8" id="KW-0472">Membrane</keyword>
<evidence type="ECO:0000256" key="5">
    <source>
        <dbReference type="ARBA" id="ARBA00023136"/>
    </source>
</evidence>
<organism evidence="10 11">
    <name type="scientific">Bacillus smithii 7_3_47FAA</name>
    <dbReference type="NCBI Taxonomy" id="665952"/>
    <lineage>
        <taxon>Bacteria</taxon>
        <taxon>Bacillati</taxon>
        <taxon>Bacillota</taxon>
        <taxon>Bacilli</taxon>
        <taxon>Bacillales</taxon>
        <taxon>Bacillaceae</taxon>
        <taxon>Bacillus</taxon>
    </lineage>
</organism>
<comment type="subcellular location">
    <subcellularLocation>
        <location evidence="8">Cell membrane</location>
        <topology evidence="8">Single-pass membrane protein</topology>
    </subcellularLocation>
    <text evidence="8">Colocalized with FtsZ to the nascent septal site.</text>
</comment>
<evidence type="ECO:0000313" key="10">
    <source>
        <dbReference type="EMBL" id="EHL72774.1"/>
    </source>
</evidence>
<gene>
    <name evidence="8" type="primary">ezrA</name>
    <name evidence="10" type="ORF">HMPREF1015_00559</name>
</gene>
<feature type="coiled-coil region" evidence="8">
    <location>
        <begin position="98"/>
        <end position="160"/>
    </location>
</feature>
<dbReference type="GO" id="GO:0005886">
    <property type="term" value="C:plasma membrane"/>
    <property type="evidence" value="ECO:0007669"/>
    <property type="project" value="UniProtKB-SubCell"/>
</dbReference>
<feature type="coiled-coil region" evidence="8">
    <location>
        <begin position="469"/>
        <end position="496"/>
    </location>
</feature>
<evidence type="ECO:0000313" key="11">
    <source>
        <dbReference type="Proteomes" id="UP000011747"/>
    </source>
</evidence>
<dbReference type="NCBIfam" id="NF003413">
    <property type="entry name" value="PRK04778.1-7"/>
    <property type="match status" value="1"/>
</dbReference>
<dbReference type="AlphaFoldDB" id="G9QQJ3"/>
<feature type="topological domain" description="Cytoplasmic" evidence="8">
    <location>
        <begin position="22"/>
        <end position="565"/>
    </location>
</feature>
<evidence type="ECO:0000256" key="2">
    <source>
        <dbReference type="ARBA" id="ARBA00022692"/>
    </source>
</evidence>
<keyword evidence="1 8" id="KW-0132">Cell division</keyword>
<dbReference type="HOGENOM" id="CLU_034079_1_0_9"/>
<accession>G9QQJ3</accession>
<feature type="coiled-coil region" evidence="8">
    <location>
        <begin position="376"/>
        <end position="424"/>
    </location>
</feature>
<feature type="topological domain" description="Extracellular" evidence="8">
    <location>
        <begin position="1"/>
        <end position="2"/>
    </location>
</feature>
<keyword evidence="4 8" id="KW-0175">Coiled coil</keyword>
<comment type="function">
    <text evidence="8">Negative regulator of FtsZ ring formation; modulates the frequency and position of FtsZ ring formation. Inhibits FtsZ ring formation at polar sites. Interacts either with FtsZ or with one of its binding partners to promote depolymerization.</text>
</comment>
<comment type="similarity">
    <text evidence="8">Belongs to the EzrA family.</text>
</comment>
<keyword evidence="7 8" id="KW-0131">Cell cycle</keyword>